<name>A0A5J4V021_9EUKA</name>
<feature type="region of interest" description="Disordered" evidence="1">
    <location>
        <begin position="1"/>
        <end position="51"/>
    </location>
</feature>
<protein>
    <submittedName>
        <fullName evidence="2">Uncharacterized protein</fullName>
    </submittedName>
</protein>
<dbReference type="EMBL" id="SNRW01011245">
    <property type="protein sequence ID" value="KAA6375411.1"/>
    <property type="molecule type" value="Genomic_DNA"/>
</dbReference>
<gene>
    <name evidence="2" type="ORF">EZS28_029061</name>
</gene>
<dbReference type="Proteomes" id="UP000324800">
    <property type="component" value="Unassembled WGS sequence"/>
</dbReference>
<evidence type="ECO:0000313" key="3">
    <source>
        <dbReference type="Proteomes" id="UP000324800"/>
    </source>
</evidence>
<accession>A0A5J4V021</accession>
<organism evidence="2 3">
    <name type="scientific">Streblomastix strix</name>
    <dbReference type="NCBI Taxonomy" id="222440"/>
    <lineage>
        <taxon>Eukaryota</taxon>
        <taxon>Metamonada</taxon>
        <taxon>Preaxostyla</taxon>
        <taxon>Oxymonadida</taxon>
        <taxon>Streblomastigidae</taxon>
        <taxon>Streblomastix</taxon>
    </lineage>
</organism>
<reference evidence="2 3" key="1">
    <citation type="submission" date="2019-03" db="EMBL/GenBank/DDBJ databases">
        <title>Single cell metagenomics reveals metabolic interactions within the superorganism composed of flagellate Streblomastix strix and complex community of Bacteroidetes bacteria on its surface.</title>
        <authorList>
            <person name="Treitli S.C."/>
            <person name="Kolisko M."/>
            <person name="Husnik F."/>
            <person name="Keeling P."/>
            <person name="Hampl V."/>
        </authorList>
    </citation>
    <scope>NUCLEOTIDE SEQUENCE [LARGE SCALE GENOMIC DNA]</scope>
    <source>
        <strain evidence="2">ST1C</strain>
    </source>
</reference>
<sequence>MEQMTMDSVTNLSTQSNPSISQTETMDSEEIKAGRSYRPLSTEKRTPRSVLQKFPPTFQFAKQTDHIDSEETVVERSYRQTPTKMDIQTMKQSITLAMKTITSKRMIIEPEENKTNKDPIMKPT</sequence>
<proteinExistence type="predicted"/>
<feature type="compositionally biased region" description="Polar residues" evidence="1">
    <location>
        <begin position="1"/>
        <end position="25"/>
    </location>
</feature>
<dbReference type="AlphaFoldDB" id="A0A5J4V021"/>
<comment type="caution">
    <text evidence="2">The sequence shown here is derived from an EMBL/GenBank/DDBJ whole genome shotgun (WGS) entry which is preliminary data.</text>
</comment>
<evidence type="ECO:0000256" key="1">
    <source>
        <dbReference type="SAM" id="MobiDB-lite"/>
    </source>
</evidence>
<evidence type="ECO:0000313" key="2">
    <source>
        <dbReference type="EMBL" id="KAA6375411.1"/>
    </source>
</evidence>